<dbReference type="OrthoDB" id="204523at2157"/>
<evidence type="ECO:0000256" key="5">
    <source>
        <dbReference type="SAM" id="Coils"/>
    </source>
</evidence>
<evidence type="ECO:0000259" key="7">
    <source>
        <dbReference type="PROSITE" id="PS51194"/>
    </source>
</evidence>
<dbReference type="PANTHER" id="PTHR11274:SF0">
    <property type="entry name" value="GENERAL TRANSCRIPTION AND DNA REPAIR FACTOR IIH HELICASE SUBUNIT XPB"/>
    <property type="match status" value="1"/>
</dbReference>
<dbReference type="GO" id="GO:0016787">
    <property type="term" value="F:hydrolase activity"/>
    <property type="evidence" value="ECO:0007669"/>
    <property type="project" value="UniProtKB-KW"/>
</dbReference>
<dbReference type="SMART" id="SM00487">
    <property type="entry name" value="DEXDc"/>
    <property type="match status" value="1"/>
</dbReference>
<dbReference type="InterPro" id="IPR001650">
    <property type="entry name" value="Helicase_C-like"/>
</dbReference>
<keyword evidence="9" id="KW-1185">Reference proteome</keyword>
<dbReference type="Pfam" id="PF00271">
    <property type="entry name" value="Helicase_C"/>
    <property type="match status" value="1"/>
</dbReference>
<dbReference type="GO" id="GO:0003677">
    <property type="term" value="F:DNA binding"/>
    <property type="evidence" value="ECO:0007669"/>
    <property type="project" value="InterPro"/>
</dbReference>
<dbReference type="InterPro" id="IPR050615">
    <property type="entry name" value="ATP-dep_DNA_Helicase"/>
</dbReference>
<dbReference type="AlphaFoldDB" id="A0A3R7HY77"/>
<dbReference type="RefSeq" id="WP_120244865.1">
    <property type="nucleotide sequence ID" value="NZ_RAPO01000002.1"/>
</dbReference>
<dbReference type="InterPro" id="IPR006935">
    <property type="entry name" value="Helicase/UvrB_N"/>
</dbReference>
<keyword evidence="4" id="KW-0067">ATP-binding</keyword>
<keyword evidence="5" id="KW-0175">Coiled coil</keyword>
<feature type="coiled-coil region" evidence="5">
    <location>
        <begin position="91"/>
        <end position="118"/>
    </location>
</feature>
<evidence type="ECO:0000313" key="9">
    <source>
        <dbReference type="Proteomes" id="UP000283805"/>
    </source>
</evidence>
<dbReference type="GO" id="GO:0140097">
    <property type="term" value="F:catalytic activity, acting on DNA"/>
    <property type="evidence" value="ECO:0007669"/>
    <property type="project" value="UniProtKB-ARBA"/>
</dbReference>
<feature type="domain" description="Helicase C-terminal" evidence="7">
    <location>
        <begin position="503"/>
        <end position="647"/>
    </location>
</feature>
<sequence>MTAGDSPGFPALDIPRVIDTSNTDFINDFYIPLLSRSVEYKRGVGYFTSNWAQSAARGLTQLAKNGGTAKWLTSPHLSEEDWEAIVEGEQAKQDERLRQALERSIEDLHNDLEEDTREAIAWMIADGLLEIRLAIPQNSLSGDFHDKFGVFYDQDRNRVAFHGSKNDSEQALRNYEAYTIDCDWLSKRDQEGVDYHEKRFDALWENQDDNVAVYTIPESIKEELADLREYDSPPYDFDEEEESGITLRDYQDKAVKSWFQNACNGLFEMATGTGKTITALSALEQYLEEQDEPVITVIAVPVTHLAPQWAESMELFDFDNPRMIFGSMNPDWKSDLSKLVSNVNLGVRDQAFVITTHKTLSNSYFREKLDSATCKTLLIGDEVHRLGSDDQRKGLLASYDARIGLSATPERHYDEEGTTYLLEYFNGVIFKYTLADAIPDYLTPYDYHPIIVEMTQEELEEYQQLTKKVAAASASEDAPDEVVERLAMKRSKLVKSAENKYQALHDILDEIGDVDHFLAYTNPQQIDQVQEVLNEHGIIQHKFTYEEDDEERQRLLELFDKGDYDALVAMRCLDEGVDVPSTRQAVLMSNSGNPMQFVQRRGRLLRQYPGKDKAVIYDMIVVPSLHPPDDVQESEKNLLRKELDRFEEFADNARNEHQARNGIERLRTVYEI</sequence>
<dbReference type="PROSITE" id="PS51192">
    <property type="entry name" value="HELICASE_ATP_BIND_1"/>
    <property type="match status" value="1"/>
</dbReference>
<dbReference type="SMART" id="SM00490">
    <property type="entry name" value="HELICc"/>
    <property type="match status" value="1"/>
</dbReference>
<protein>
    <submittedName>
        <fullName evidence="8">Superfamily II DNA or RNA helicase</fullName>
    </submittedName>
</protein>
<organism evidence="8 9">
    <name type="scientific">Halopiger aswanensis</name>
    <dbReference type="NCBI Taxonomy" id="148449"/>
    <lineage>
        <taxon>Archaea</taxon>
        <taxon>Methanobacteriati</taxon>
        <taxon>Methanobacteriota</taxon>
        <taxon>Stenosarchaea group</taxon>
        <taxon>Halobacteria</taxon>
        <taxon>Halobacteriales</taxon>
        <taxon>Natrialbaceae</taxon>
        <taxon>Halopiger</taxon>
    </lineage>
</organism>
<dbReference type="Gene3D" id="3.40.50.300">
    <property type="entry name" value="P-loop containing nucleotide triphosphate hydrolases"/>
    <property type="match status" value="2"/>
</dbReference>
<evidence type="ECO:0000256" key="4">
    <source>
        <dbReference type="ARBA" id="ARBA00022840"/>
    </source>
</evidence>
<proteinExistence type="predicted"/>
<accession>A0A3R7HY77</accession>
<comment type="caution">
    <text evidence="8">The sequence shown here is derived from an EMBL/GenBank/DDBJ whole genome shotgun (WGS) entry which is preliminary data.</text>
</comment>
<keyword evidence="2" id="KW-0378">Hydrolase</keyword>
<dbReference type="InterPro" id="IPR027417">
    <property type="entry name" value="P-loop_NTPase"/>
</dbReference>
<dbReference type="Pfam" id="PF04851">
    <property type="entry name" value="ResIII"/>
    <property type="match status" value="1"/>
</dbReference>
<evidence type="ECO:0000256" key="1">
    <source>
        <dbReference type="ARBA" id="ARBA00022741"/>
    </source>
</evidence>
<dbReference type="Proteomes" id="UP000283805">
    <property type="component" value="Unassembled WGS sequence"/>
</dbReference>
<keyword evidence="1" id="KW-0547">Nucleotide-binding</keyword>
<dbReference type="PROSITE" id="PS51194">
    <property type="entry name" value="HELICASE_CTER"/>
    <property type="match status" value="1"/>
</dbReference>
<evidence type="ECO:0000259" key="6">
    <source>
        <dbReference type="PROSITE" id="PS51192"/>
    </source>
</evidence>
<gene>
    <name evidence="8" type="ORF">ATJ93_2474</name>
</gene>
<keyword evidence="3 8" id="KW-0347">Helicase</keyword>
<evidence type="ECO:0000313" key="8">
    <source>
        <dbReference type="EMBL" id="RKD95613.1"/>
    </source>
</evidence>
<name>A0A3R7HY77_9EURY</name>
<dbReference type="PANTHER" id="PTHR11274">
    <property type="entry name" value="RAD25/XP-B DNA REPAIR HELICASE"/>
    <property type="match status" value="1"/>
</dbReference>
<dbReference type="GO" id="GO:0005524">
    <property type="term" value="F:ATP binding"/>
    <property type="evidence" value="ECO:0007669"/>
    <property type="project" value="UniProtKB-KW"/>
</dbReference>
<dbReference type="GO" id="GO:0004386">
    <property type="term" value="F:helicase activity"/>
    <property type="evidence" value="ECO:0007669"/>
    <property type="project" value="UniProtKB-KW"/>
</dbReference>
<dbReference type="InterPro" id="IPR014001">
    <property type="entry name" value="Helicase_ATP-bd"/>
</dbReference>
<evidence type="ECO:0000256" key="3">
    <source>
        <dbReference type="ARBA" id="ARBA00022806"/>
    </source>
</evidence>
<dbReference type="CDD" id="cd09179">
    <property type="entry name" value="PLDc_N_DEXD_a"/>
    <property type="match status" value="1"/>
</dbReference>
<reference evidence="8 9" key="1">
    <citation type="submission" date="2018-09" db="EMBL/GenBank/DDBJ databases">
        <title>Genomic Encyclopedia of Archaeal and Bacterial Type Strains, Phase II (KMG-II): from individual species to whole genera.</title>
        <authorList>
            <person name="Goeker M."/>
        </authorList>
    </citation>
    <scope>NUCLEOTIDE SEQUENCE [LARGE SCALE GENOMIC DNA]</scope>
    <source>
        <strain evidence="8 9">DSM 13151</strain>
    </source>
</reference>
<dbReference type="EMBL" id="RAPO01000002">
    <property type="protein sequence ID" value="RKD95613.1"/>
    <property type="molecule type" value="Genomic_DNA"/>
</dbReference>
<dbReference type="SUPFAM" id="SSF52540">
    <property type="entry name" value="P-loop containing nucleoside triphosphate hydrolases"/>
    <property type="match status" value="1"/>
</dbReference>
<feature type="domain" description="Helicase ATP-binding" evidence="6">
    <location>
        <begin position="256"/>
        <end position="427"/>
    </location>
</feature>
<evidence type="ECO:0000256" key="2">
    <source>
        <dbReference type="ARBA" id="ARBA00022801"/>
    </source>
</evidence>